<gene>
    <name evidence="2" type="ORF">TBRA_LOCUS10345</name>
</gene>
<sequence>MLIGVSESSPSESSSSGDSSSDSDASRHRRKGRHHSKKKAASKKAKHTVRLSEANPRRSDEHIMKRLQNWKISFAAGGDRAKAEMFITRLAKCRAGTSVDDQRLIDAVQATLSGEADLWYRAARPSFKSWERFEGSFRKMFIGKLGEFKLLQELRNRKQGEEESIVTFINYFNFYLSHLTEKPSRREQVKIAWNNIRPAYRSALCNRMPRSLKAIQKAGERYEEALAISGNSKRSESETILPLPAKPPRQTHKVAAVSEVDEENSAAKEVRQANLREGVRRRRRSETRVRRASRRCKTHPSRRQALANSTKQRRIPPAAQHAAIIRASSARVSPAKKRAIAPANARNAVASAAKRLAIWHLNAPERRRPHAKSAEHQTLSSEIARDALRTDRPGERQRGEAGQSAASPAEEPELGPIIEKHISPPLPLTSREGRSGEDRGGVEVLKMGEKIAASAPLTLSEGCKRCREEVK</sequence>
<feature type="region of interest" description="Disordered" evidence="1">
    <location>
        <begin position="278"/>
        <end position="318"/>
    </location>
</feature>
<feature type="compositionally biased region" description="Basic and acidic residues" evidence="1">
    <location>
        <begin position="383"/>
        <end position="399"/>
    </location>
</feature>
<evidence type="ECO:0000313" key="3">
    <source>
        <dbReference type="Proteomes" id="UP000479190"/>
    </source>
</evidence>
<accession>A0A6H5ILR1</accession>
<organism evidence="2 3">
    <name type="scientific">Trichogramma brassicae</name>
    <dbReference type="NCBI Taxonomy" id="86971"/>
    <lineage>
        <taxon>Eukaryota</taxon>
        <taxon>Metazoa</taxon>
        <taxon>Ecdysozoa</taxon>
        <taxon>Arthropoda</taxon>
        <taxon>Hexapoda</taxon>
        <taxon>Insecta</taxon>
        <taxon>Pterygota</taxon>
        <taxon>Neoptera</taxon>
        <taxon>Endopterygota</taxon>
        <taxon>Hymenoptera</taxon>
        <taxon>Apocrita</taxon>
        <taxon>Proctotrupomorpha</taxon>
        <taxon>Chalcidoidea</taxon>
        <taxon>Trichogrammatidae</taxon>
        <taxon>Trichogramma</taxon>
    </lineage>
</organism>
<protein>
    <recommendedName>
        <fullName evidence="4">Retrotransposon gag domain-containing protein</fullName>
    </recommendedName>
</protein>
<dbReference type="OrthoDB" id="3863715at2759"/>
<proteinExistence type="predicted"/>
<dbReference type="Proteomes" id="UP000479190">
    <property type="component" value="Unassembled WGS sequence"/>
</dbReference>
<feature type="compositionally biased region" description="Low complexity" evidence="1">
    <location>
        <begin position="1"/>
        <end position="23"/>
    </location>
</feature>
<feature type="compositionally biased region" description="Basic and acidic residues" evidence="1">
    <location>
        <begin position="431"/>
        <end position="442"/>
    </location>
</feature>
<dbReference type="EMBL" id="CADCXV010000916">
    <property type="protein sequence ID" value="CAB0038567.1"/>
    <property type="molecule type" value="Genomic_DNA"/>
</dbReference>
<reference evidence="2 3" key="1">
    <citation type="submission" date="2020-02" db="EMBL/GenBank/DDBJ databases">
        <authorList>
            <person name="Ferguson B K."/>
        </authorList>
    </citation>
    <scope>NUCLEOTIDE SEQUENCE [LARGE SCALE GENOMIC DNA]</scope>
</reference>
<dbReference type="AlphaFoldDB" id="A0A6H5ILR1"/>
<name>A0A6H5ILR1_9HYME</name>
<feature type="region of interest" description="Disordered" evidence="1">
    <location>
        <begin position="363"/>
        <end position="442"/>
    </location>
</feature>
<evidence type="ECO:0000256" key="1">
    <source>
        <dbReference type="SAM" id="MobiDB-lite"/>
    </source>
</evidence>
<evidence type="ECO:0000313" key="2">
    <source>
        <dbReference type="EMBL" id="CAB0038567.1"/>
    </source>
</evidence>
<feature type="compositionally biased region" description="Basic residues" evidence="1">
    <location>
        <begin position="279"/>
        <end position="302"/>
    </location>
</feature>
<feature type="compositionally biased region" description="Basic residues" evidence="1">
    <location>
        <begin position="27"/>
        <end position="49"/>
    </location>
</feature>
<keyword evidence="3" id="KW-1185">Reference proteome</keyword>
<evidence type="ECO:0008006" key="4">
    <source>
        <dbReference type="Google" id="ProtNLM"/>
    </source>
</evidence>
<feature type="region of interest" description="Disordered" evidence="1">
    <location>
        <begin position="1"/>
        <end position="60"/>
    </location>
</feature>